<evidence type="ECO:0000259" key="2">
    <source>
        <dbReference type="Pfam" id="PF20789"/>
    </source>
</evidence>
<dbReference type="OrthoDB" id="2532955at2759"/>
<feature type="domain" description="Acyl-CoA thioesterase-like C-terminal" evidence="2">
    <location>
        <begin position="183"/>
        <end position="308"/>
    </location>
</feature>
<gene>
    <name evidence="3" type="ORF">AJ80_05965</name>
</gene>
<dbReference type="InterPro" id="IPR042171">
    <property type="entry name" value="Acyl-CoA_hotdog"/>
</dbReference>
<dbReference type="InterPro" id="IPR052389">
    <property type="entry name" value="Sec_Metab_Biosynth-Assoc"/>
</dbReference>
<evidence type="ECO:0000313" key="3">
    <source>
        <dbReference type="EMBL" id="PGH14375.1"/>
    </source>
</evidence>
<reference evidence="3 4" key="1">
    <citation type="submission" date="2017-10" db="EMBL/GenBank/DDBJ databases">
        <title>Comparative genomics in systemic dimorphic fungi from Ajellomycetaceae.</title>
        <authorList>
            <person name="Munoz J.F."/>
            <person name="Mcewen J.G."/>
            <person name="Clay O.K."/>
            <person name="Cuomo C.A."/>
        </authorList>
    </citation>
    <scope>NUCLEOTIDE SEQUENCE [LARGE SCALE GENOMIC DNA]</scope>
    <source>
        <strain evidence="3 4">UAMH7299</strain>
    </source>
</reference>
<dbReference type="AlphaFoldDB" id="A0A2B7XZL5"/>
<dbReference type="SUPFAM" id="SSF54637">
    <property type="entry name" value="Thioesterase/thiol ester dehydrase-isomerase"/>
    <property type="match status" value="2"/>
</dbReference>
<sequence>MDYKDSVHIPNSDERVTPGWHDLDYTPTPFNKSIETEAVEGRETCFTGQLPRDWCTASQSAHGGWCTGLFLATSRKYFQTKHPDRSQNDPVHIHTQFLNPLTAGAIFVALRELKLGSRRSVIEITLQRSESSPIVAIALITMGDLSAKDMGPSIPTPPIKITDRRDCQRWTDALFYYTDPTSRECRTYTPKGGPSPLWSPVLGQHARDQWVKLDDEERQFDIPSVGFVVDMVIPTPLNYQKEALRGFMKYSFQTVSLALEFKRDPKGIEWLLSRISTDKISNGTYDMDIKVLDDTGDLVATCKHVCLMTPRSLLGKKGKAKAAL</sequence>
<dbReference type="Gene3D" id="2.40.160.210">
    <property type="entry name" value="Acyl-CoA thioesterase, double hotdog domain"/>
    <property type="match status" value="1"/>
</dbReference>
<dbReference type="PANTHER" id="PTHR38110:SF4">
    <property type="entry name" value="THIOESTERASE-LIKE SUPERFAMILY-DOMAIN-CONTAINING PROTEIN"/>
    <property type="match status" value="1"/>
</dbReference>
<accession>A0A2B7XZL5</accession>
<evidence type="ECO:0000313" key="4">
    <source>
        <dbReference type="Proteomes" id="UP000224634"/>
    </source>
</evidence>
<dbReference type="InterPro" id="IPR049449">
    <property type="entry name" value="TesB_ACOT8-like_N"/>
</dbReference>
<dbReference type="STRING" id="1447883.A0A2B7XZL5"/>
<dbReference type="EMBL" id="PDNA01000094">
    <property type="protein sequence ID" value="PGH14375.1"/>
    <property type="molecule type" value="Genomic_DNA"/>
</dbReference>
<evidence type="ECO:0008006" key="5">
    <source>
        <dbReference type="Google" id="ProtNLM"/>
    </source>
</evidence>
<proteinExistence type="predicted"/>
<organism evidence="3 4">
    <name type="scientific">Polytolypa hystricis (strain UAMH7299)</name>
    <dbReference type="NCBI Taxonomy" id="1447883"/>
    <lineage>
        <taxon>Eukaryota</taxon>
        <taxon>Fungi</taxon>
        <taxon>Dikarya</taxon>
        <taxon>Ascomycota</taxon>
        <taxon>Pezizomycotina</taxon>
        <taxon>Eurotiomycetes</taxon>
        <taxon>Eurotiomycetidae</taxon>
        <taxon>Onygenales</taxon>
        <taxon>Onygenales incertae sedis</taxon>
        <taxon>Polytolypa</taxon>
    </lineage>
</organism>
<dbReference type="PANTHER" id="PTHR38110">
    <property type="entry name" value="CHROMOSOME 23, WHOLE GENOME SHOTGUN SEQUENCE"/>
    <property type="match status" value="1"/>
</dbReference>
<dbReference type="InterPro" id="IPR029069">
    <property type="entry name" value="HotDog_dom_sf"/>
</dbReference>
<dbReference type="Proteomes" id="UP000224634">
    <property type="component" value="Unassembled WGS sequence"/>
</dbReference>
<dbReference type="Pfam" id="PF13622">
    <property type="entry name" value="4HBT_3"/>
    <property type="match status" value="1"/>
</dbReference>
<comment type="caution">
    <text evidence="3">The sequence shown here is derived from an EMBL/GenBank/DDBJ whole genome shotgun (WGS) entry which is preliminary data.</text>
</comment>
<feature type="domain" description="Acyl-CoA thioesterase-like N-terminal HotDog" evidence="1">
    <location>
        <begin position="50"/>
        <end position="142"/>
    </location>
</feature>
<dbReference type="Pfam" id="PF20789">
    <property type="entry name" value="4HBT_3C"/>
    <property type="match status" value="1"/>
</dbReference>
<evidence type="ECO:0000259" key="1">
    <source>
        <dbReference type="Pfam" id="PF13622"/>
    </source>
</evidence>
<protein>
    <recommendedName>
        <fullName evidence="5">Thioesterase domain-containing protein</fullName>
    </recommendedName>
</protein>
<keyword evidence="4" id="KW-1185">Reference proteome</keyword>
<dbReference type="InterPro" id="IPR049450">
    <property type="entry name" value="ACOT8-like_C"/>
</dbReference>
<name>A0A2B7XZL5_POLH7</name>